<evidence type="ECO:0000256" key="3">
    <source>
        <dbReference type="ARBA" id="ARBA00022840"/>
    </source>
</evidence>
<dbReference type="InterPro" id="IPR027417">
    <property type="entry name" value="P-loop_NTPase"/>
</dbReference>
<evidence type="ECO:0000256" key="1">
    <source>
        <dbReference type="ARBA" id="ARBA00022448"/>
    </source>
</evidence>
<dbReference type="GO" id="GO:0005524">
    <property type="term" value="F:ATP binding"/>
    <property type="evidence" value="ECO:0007669"/>
    <property type="project" value="UniProtKB-KW"/>
</dbReference>
<dbReference type="Gene3D" id="3.40.50.300">
    <property type="entry name" value="P-loop containing nucleotide triphosphate hydrolases"/>
    <property type="match status" value="1"/>
</dbReference>
<dbReference type="PROSITE" id="PS00211">
    <property type="entry name" value="ABC_TRANSPORTER_1"/>
    <property type="match status" value="1"/>
</dbReference>
<keyword evidence="5" id="KW-0378">Hydrolase</keyword>
<dbReference type="GO" id="GO:0022857">
    <property type="term" value="F:transmembrane transporter activity"/>
    <property type="evidence" value="ECO:0007669"/>
    <property type="project" value="TreeGrafter"/>
</dbReference>
<dbReference type="GO" id="GO:0016829">
    <property type="term" value="F:lyase activity"/>
    <property type="evidence" value="ECO:0007669"/>
    <property type="project" value="UniProtKB-KW"/>
</dbReference>
<dbReference type="InterPro" id="IPR003593">
    <property type="entry name" value="AAA+_ATPase"/>
</dbReference>
<keyword evidence="2" id="KW-0547">Nucleotide-binding</keyword>
<dbReference type="PANTHER" id="PTHR24220">
    <property type="entry name" value="IMPORT ATP-BINDING PROTEIN"/>
    <property type="match status" value="1"/>
</dbReference>
<evidence type="ECO:0000256" key="2">
    <source>
        <dbReference type="ARBA" id="ARBA00022741"/>
    </source>
</evidence>
<evidence type="ECO:0000313" key="5">
    <source>
        <dbReference type="EMBL" id="CUU71042.1"/>
    </source>
</evidence>
<keyword evidence="3" id="KW-0067">ATP-binding</keyword>
<dbReference type="Pfam" id="PF00005">
    <property type="entry name" value="ABC_tran"/>
    <property type="match status" value="1"/>
</dbReference>
<dbReference type="InterPro" id="IPR017871">
    <property type="entry name" value="ABC_transporter-like_CS"/>
</dbReference>
<dbReference type="InterPro" id="IPR017911">
    <property type="entry name" value="MacB-like_ATP-bd"/>
</dbReference>
<dbReference type="GO" id="GO:0016887">
    <property type="term" value="F:ATP hydrolysis activity"/>
    <property type="evidence" value="ECO:0007669"/>
    <property type="project" value="InterPro"/>
</dbReference>
<dbReference type="Proteomes" id="UP000052245">
    <property type="component" value="Unassembled WGS sequence"/>
</dbReference>
<organism evidence="5 6">
    <name type="scientific">Campylobacter hyointestinalis subsp. hyointestinalis</name>
    <dbReference type="NCBI Taxonomy" id="91352"/>
    <lineage>
        <taxon>Bacteria</taxon>
        <taxon>Pseudomonadati</taxon>
        <taxon>Campylobacterota</taxon>
        <taxon>Epsilonproteobacteria</taxon>
        <taxon>Campylobacterales</taxon>
        <taxon>Campylobacteraceae</taxon>
        <taxon>Campylobacter</taxon>
    </lineage>
</organism>
<dbReference type="CDD" id="cd03255">
    <property type="entry name" value="ABC_MJ0796_LolCDE_FtsE"/>
    <property type="match status" value="1"/>
</dbReference>
<sequence length="226" mass="25230">MMNIIEIKNLYKIYNENKPNEFLALNNINLEIQNGEIVIIKGVSGSGKSTLLCLIAALSKPTKGEILVNGANISKLPDIMSSSYRHKDIGFIFQSFNLLDSLSVYQNVLAPLALTSLKKDELNSKILNAMQIANIAHKRDQIVSSLSGGEKQRLAIARSLVMEPSIILADEPTANLDKENSLIFIEMLKKFKDLKKTVLVATHDILFDELDFVDRYIHIKNGEMIS</sequence>
<feature type="domain" description="ABC transporter" evidence="4">
    <location>
        <begin position="5"/>
        <end position="225"/>
    </location>
</feature>
<keyword evidence="1" id="KW-0813">Transport</keyword>
<gene>
    <name evidence="5" type="primary">lolD_2</name>
    <name evidence="5" type="ORF">ERS739223_00232</name>
</gene>
<name>A0A9W5ERU0_CAMHY</name>
<dbReference type="EC" id="4.2.1.-" evidence="5"/>
<dbReference type="PROSITE" id="PS50893">
    <property type="entry name" value="ABC_TRANSPORTER_2"/>
    <property type="match status" value="1"/>
</dbReference>
<dbReference type="GO" id="GO:0005886">
    <property type="term" value="C:plasma membrane"/>
    <property type="evidence" value="ECO:0007669"/>
    <property type="project" value="TreeGrafter"/>
</dbReference>
<dbReference type="EMBL" id="FAVC01000001">
    <property type="protein sequence ID" value="CUU71042.1"/>
    <property type="molecule type" value="Genomic_DNA"/>
</dbReference>
<dbReference type="AlphaFoldDB" id="A0A9W5ERU0"/>
<dbReference type="SMART" id="SM00382">
    <property type="entry name" value="AAA"/>
    <property type="match status" value="1"/>
</dbReference>
<dbReference type="InterPro" id="IPR003439">
    <property type="entry name" value="ABC_transporter-like_ATP-bd"/>
</dbReference>
<proteinExistence type="predicted"/>
<dbReference type="SUPFAM" id="SSF52540">
    <property type="entry name" value="P-loop containing nucleoside triphosphate hydrolases"/>
    <property type="match status" value="1"/>
</dbReference>
<accession>A0A9W5ERU0</accession>
<keyword evidence="5" id="KW-0456">Lyase</keyword>
<evidence type="ECO:0000259" key="4">
    <source>
        <dbReference type="PROSITE" id="PS50893"/>
    </source>
</evidence>
<evidence type="ECO:0000313" key="6">
    <source>
        <dbReference type="Proteomes" id="UP000052245"/>
    </source>
</evidence>
<reference evidence="5 6" key="1">
    <citation type="submission" date="2015-11" db="EMBL/GenBank/DDBJ databases">
        <authorList>
            <consortium name="Pathogen Informatics"/>
        </authorList>
    </citation>
    <scope>NUCLEOTIDE SEQUENCE [LARGE SCALE GENOMIC DNA]</scope>
    <source>
        <strain evidence="5 6">007A-0283</strain>
    </source>
</reference>
<comment type="caution">
    <text evidence="5">The sequence shown here is derived from an EMBL/GenBank/DDBJ whole genome shotgun (WGS) entry which is preliminary data.</text>
</comment>
<dbReference type="PANTHER" id="PTHR24220:SF86">
    <property type="entry name" value="ABC TRANSPORTER ABCH.1"/>
    <property type="match status" value="1"/>
</dbReference>
<dbReference type="EC" id="3.6.3.-" evidence="5"/>
<protein>
    <submittedName>
        <fullName evidence="5">(3R)-hydroxymyristoyl-ACP dehydratase</fullName>
        <ecNumber evidence="5">3.6.3.-</ecNumber>
        <ecNumber evidence="5">4.2.1.-</ecNumber>
    </submittedName>
</protein>
<dbReference type="InterPro" id="IPR015854">
    <property type="entry name" value="ABC_transpr_LolD-like"/>
</dbReference>